<proteinExistence type="predicted"/>
<comment type="caution">
    <text evidence="2">The sequence shown here is derived from an EMBL/GenBank/DDBJ whole genome shotgun (WGS) entry which is preliminary data.</text>
</comment>
<dbReference type="PROSITE" id="PS51819">
    <property type="entry name" value="VOC"/>
    <property type="match status" value="1"/>
</dbReference>
<accession>A0ABP9FB66</accession>
<reference evidence="3" key="1">
    <citation type="journal article" date="2019" name="Int. J. Syst. Evol. Microbiol.">
        <title>The Global Catalogue of Microorganisms (GCM) 10K type strain sequencing project: providing services to taxonomists for standard genome sequencing and annotation.</title>
        <authorList>
            <consortium name="The Broad Institute Genomics Platform"/>
            <consortium name="The Broad Institute Genome Sequencing Center for Infectious Disease"/>
            <person name="Wu L."/>
            <person name="Ma J."/>
        </authorList>
    </citation>
    <scope>NUCLEOTIDE SEQUENCE [LARGE SCALE GENOMIC DNA]</scope>
    <source>
        <strain evidence="3">JCM 19125</strain>
    </source>
</reference>
<dbReference type="InterPro" id="IPR052164">
    <property type="entry name" value="Anthracycline_SecMetBiosynth"/>
</dbReference>
<keyword evidence="3" id="KW-1185">Reference proteome</keyword>
<feature type="domain" description="VOC" evidence="1">
    <location>
        <begin position="3"/>
        <end position="126"/>
    </location>
</feature>
<organism evidence="2 3">
    <name type="scientific">Tessaracoccus lubricantis</name>
    <dbReference type="NCBI Taxonomy" id="545543"/>
    <lineage>
        <taxon>Bacteria</taxon>
        <taxon>Bacillati</taxon>
        <taxon>Actinomycetota</taxon>
        <taxon>Actinomycetes</taxon>
        <taxon>Propionibacteriales</taxon>
        <taxon>Propionibacteriaceae</taxon>
        <taxon>Tessaracoccus</taxon>
    </lineage>
</organism>
<evidence type="ECO:0000313" key="2">
    <source>
        <dbReference type="EMBL" id="GAA4896688.1"/>
    </source>
</evidence>
<evidence type="ECO:0000259" key="1">
    <source>
        <dbReference type="PROSITE" id="PS51819"/>
    </source>
</evidence>
<sequence length="135" mass="14384">MNRVTHFEIHAADVARAVEFYRAAFGWTFQDWSEFAGMPYMGIVTGEEGTPGINGAVMQRQGDNPAPGGAVAGAVITVEVEDFDDVADRIGVAGGTVAMPKYALPQMAWQGYFIDTEGNVFGVHQPDETAGLVGD</sequence>
<gene>
    <name evidence="2" type="ORF">GCM10025789_13130</name>
</gene>
<dbReference type="Proteomes" id="UP001501521">
    <property type="component" value="Unassembled WGS sequence"/>
</dbReference>
<protein>
    <submittedName>
        <fullName evidence="2">VOC family protein</fullName>
    </submittedName>
</protein>
<name>A0ABP9FB66_9ACTN</name>
<dbReference type="PANTHER" id="PTHR33993:SF2">
    <property type="entry name" value="VOC DOMAIN-CONTAINING PROTEIN"/>
    <property type="match status" value="1"/>
</dbReference>
<dbReference type="RefSeq" id="WP_345580766.1">
    <property type="nucleotide sequence ID" value="NZ_BAABLV010000020.1"/>
</dbReference>
<dbReference type="Pfam" id="PF22677">
    <property type="entry name" value="Ble-like_N"/>
    <property type="match status" value="1"/>
</dbReference>
<dbReference type="InterPro" id="IPR053863">
    <property type="entry name" value="Glyoxy/Ble-like_N"/>
</dbReference>
<dbReference type="InterPro" id="IPR029068">
    <property type="entry name" value="Glyas_Bleomycin-R_OHBP_Dase"/>
</dbReference>
<dbReference type="CDD" id="cd07247">
    <property type="entry name" value="SgaA_N_like"/>
    <property type="match status" value="1"/>
</dbReference>
<dbReference type="EMBL" id="BAABLV010000020">
    <property type="protein sequence ID" value="GAA4896688.1"/>
    <property type="molecule type" value="Genomic_DNA"/>
</dbReference>
<dbReference type="InterPro" id="IPR037523">
    <property type="entry name" value="VOC_core"/>
</dbReference>
<evidence type="ECO:0000313" key="3">
    <source>
        <dbReference type="Proteomes" id="UP001501521"/>
    </source>
</evidence>
<dbReference type="PANTHER" id="PTHR33993">
    <property type="entry name" value="GLYOXALASE-RELATED"/>
    <property type="match status" value="1"/>
</dbReference>
<dbReference type="SUPFAM" id="SSF54593">
    <property type="entry name" value="Glyoxalase/Bleomycin resistance protein/Dihydroxybiphenyl dioxygenase"/>
    <property type="match status" value="1"/>
</dbReference>
<dbReference type="Gene3D" id="3.10.180.10">
    <property type="entry name" value="2,3-Dihydroxybiphenyl 1,2-Dioxygenase, domain 1"/>
    <property type="match status" value="1"/>
</dbReference>